<proteinExistence type="predicted"/>
<comment type="caution">
    <text evidence="2">The sequence shown here is derived from an EMBL/GenBank/DDBJ whole genome shotgun (WGS) entry which is preliminary data.</text>
</comment>
<accession>K0SX47</accession>
<gene>
    <name evidence="2" type="ORF">THAOC_13563</name>
</gene>
<evidence type="ECO:0000256" key="1">
    <source>
        <dbReference type="SAM" id="MobiDB-lite"/>
    </source>
</evidence>
<organism evidence="2 3">
    <name type="scientific">Thalassiosira oceanica</name>
    <name type="common">Marine diatom</name>
    <dbReference type="NCBI Taxonomy" id="159749"/>
    <lineage>
        <taxon>Eukaryota</taxon>
        <taxon>Sar</taxon>
        <taxon>Stramenopiles</taxon>
        <taxon>Ochrophyta</taxon>
        <taxon>Bacillariophyta</taxon>
        <taxon>Coscinodiscophyceae</taxon>
        <taxon>Thalassiosirophycidae</taxon>
        <taxon>Thalassiosirales</taxon>
        <taxon>Thalassiosiraceae</taxon>
        <taxon>Thalassiosira</taxon>
    </lineage>
</organism>
<dbReference type="Proteomes" id="UP000266841">
    <property type="component" value="Unassembled WGS sequence"/>
</dbReference>
<feature type="compositionally biased region" description="Basic and acidic residues" evidence="1">
    <location>
        <begin position="79"/>
        <end position="90"/>
    </location>
</feature>
<evidence type="ECO:0000313" key="2">
    <source>
        <dbReference type="EMBL" id="EJK65561.1"/>
    </source>
</evidence>
<sequence length="188" mass="19441">AAKKATEANSDLGRVSCRGSYLTLNDETESRLVEAGSFVLSVRVGAARTLARGTNLGTPGGLAPPVTKPLKQNNAAAAERARREGDREGMAIRSPSRGALCRLSRPERSSGSIPRALSLGEPGVEAAGGDADAVLRLVLDRWPDRAPPTQSEGGDGVGGAVDATRAASEGLRWMTSSSFGLPDAAFRT</sequence>
<evidence type="ECO:0000313" key="3">
    <source>
        <dbReference type="Proteomes" id="UP000266841"/>
    </source>
</evidence>
<feature type="region of interest" description="Disordered" evidence="1">
    <location>
        <begin position="143"/>
        <end position="163"/>
    </location>
</feature>
<name>K0SX47_THAOC</name>
<dbReference type="AlphaFoldDB" id="K0SX47"/>
<keyword evidence="3" id="KW-1185">Reference proteome</keyword>
<protein>
    <submittedName>
        <fullName evidence="2">Uncharacterized protein</fullName>
    </submittedName>
</protein>
<feature type="non-terminal residue" evidence="2">
    <location>
        <position position="1"/>
    </location>
</feature>
<reference evidence="2 3" key="1">
    <citation type="journal article" date="2012" name="Genome Biol.">
        <title>Genome and low-iron response of an oceanic diatom adapted to chronic iron limitation.</title>
        <authorList>
            <person name="Lommer M."/>
            <person name="Specht M."/>
            <person name="Roy A.S."/>
            <person name="Kraemer L."/>
            <person name="Andreson R."/>
            <person name="Gutowska M.A."/>
            <person name="Wolf J."/>
            <person name="Bergner S.V."/>
            <person name="Schilhabel M.B."/>
            <person name="Klostermeier U.C."/>
            <person name="Beiko R.G."/>
            <person name="Rosenstiel P."/>
            <person name="Hippler M."/>
            <person name="Laroche J."/>
        </authorList>
    </citation>
    <scope>NUCLEOTIDE SEQUENCE [LARGE SCALE GENOMIC DNA]</scope>
    <source>
        <strain evidence="2 3">CCMP1005</strain>
    </source>
</reference>
<dbReference type="EMBL" id="AGNL01015677">
    <property type="protein sequence ID" value="EJK65561.1"/>
    <property type="molecule type" value="Genomic_DNA"/>
</dbReference>
<feature type="region of interest" description="Disordered" evidence="1">
    <location>
        <begin position="55"/>
        <end position="121"/>
    </location>
</feature>